<evidence type="ECO:0000256" key="1">
    <source>
        <dbReference type="ARBA" id="ARBA00023002"/>
    </source>
</evidence>
<dbReference type="Proteomes" id="UP001310594">
    <property type="component" value="Unassembled WGS sequence"/>
</dbReference>
<accession>A0AAN7ZNN4</accession>
<dbReference type="InterPro" id="IPR036291">
    <property type="entry name" value="NAD(P)-bd_dom_sf"/>
</dbReference>
<sequence length="328" mass="35105">MAGNTVLITGGNGHVGFKVLVKLLEAGYTLRAAALDPKSKLSFVIVPDLLAPGAYDEAVKDVDYIIHLASPILSGFTEDQFEIQLIQPAVKGTTGILYSALSILSIKRVVITSSIVAQMSFSDIFMEETGKVLNEASRISDPTGPVANEFEAYSNSKVRALNATEQFMTKEKPHFSVVHVHPSFVIGANELATTVDGDQHGTNKTALGQVLGFDMPFPVPNASVHLDDAAELHVKALDPKIHNGQSLVGNSGGREGTTWGNAIEIVQRHFPKAVKNGVLPNSGVTLTKKVVIDVSETEKLTGIKFKSYEEQVLSVVEQYLGLIGVEAA</sequence>
<dbReference type="AlphaFoldDB" id="A0AAN7ZNN4"/>
<keyword evidence="1" id="KW-0560">Oxidoreductase</keyword>
<dbReference type="SUPFAM" id="SSF51735">
    <property type="entry name" value="NAD(P)-binding Rossmann-fold domains"/>
    <property type="match status" value="1"/>
</dbReference>
<evidence type="ECO:0000259" key="3">
    <source>
        <dbReference type="Pfam" id="PF01370"/>
    </source>
</evidence>
<comment type="caution">
    <text evidence="4">The sequence shown here is derived from an EMBL/GenBank/DDBJ whole genome shotgun (WGS) entry which is preliminary data.</text>
</comment>
<dbReference type="InterPro" id="IPR001509">
    <property type="entry name" value="Epimerase_deHydtase"/>
</dbReference>
<organism evidence="4 5">
    <name type="scientific">Elasticomyces elasticus</name>
    <dbReference type="NCBI Taxonomy" id="574655"/>
    <lineage>
        <taxon>Eukaryota</taxon>
        <taxon>Fungi</taxon>
        <taxon>Dikarya</taxon>
        <taxon>Ascomycota</taxon>
        <taxon>Pezizomycotina</taxon>
        <taxon>Dothideomycetes</taxon>
        <taxon>Dothideomycetidae</taxon>
        <taxon>Mycosphaerellales</taxon>
        <taxon>Teratosphaeriaceae</taxon>
        <taxon>Elasticomyces</taxon>
    </lineage>
</organism>
<proteinExistence type="inferred from homology"/>
<dbReference type="PANTHER" id="PTHR10366">
    <property type="entry name" value="NAD DEPENDENT EPIMERASE/DEHYDRATASE"/>
    <property type="match status" value="1"/>
</dbReference>
<dbReference type="EMBL" id="JAVRQU010000008">
    <property type="protein sequence ID" value="KAK5700085.1"/>
    <property type="molecule type" value="Genomic_DNA"/>
</dbReference>
<protein>
    <recommendedName>
        <fullName evidence="3">NAD-dependent epimerase/dehydratase domain-containing protein</fullName>
    </recommendedName>
</protein>
<dbReference type="GO" id="GO:0016616">
    <property type="term" value="F:oxidoreductase activity, acting on the CH-OH group of donors, NAD or NADP as acceptor"/>
    <property type="evidence" value="ECO:0007669"/>
    <property type="project" value="TreeGrafter"/>
</dbReference>
<gene>
    <name evidence="4" type="ORF">LTR97_006220</name>
</gene>
<feature type="domain" description="NAD-dependent epimerase/dehydratase" evidence="3">
    <location>
        <begin position="6"/>
        <end position="194"/>
    </location>
</feature>
<reference evidence="4" key="1">
    <citation type="submission" date="2023-08" db="EMBL/GenBank/DDBJ databases">
        <title>Black Yeasts Isolated from many extreme environments.</title>
        <authorList>
            <person name="Coleine C."/>
            <person name="Stajich J.E."/>
            <person name="Selbmann L."/>
        </authorList>
    </citation>
    <scope>NUCLEOTIDE SEQUENCE</scope>
    <source>
        <strain evidence="4">CCFEE 5810</strain>
    </source>
</reference>
<name>A0AAN7ZNN4_9PEZI</name>
<dbReference type="Gene3D" id="3.40.50.720">
    <property type="entry name" value="NAD(P)-binding Rossmann-like Domain"/>
    <property type="match status" value="1"/>
</dbReference>
<evidence type="ECO:0000256" key="2">
    <source>
        <dbReference type="ARBA" id="ARBA00023445"/>
    </source>
</evidence>
<dbReference type="Pfam" id="PF01370">
    <property type="entry name" value="Epimerase"/>
    <property type="match status" value="1"/>
</dbReference>
<evidence type="ECO:0000313" key="4">
    <source>
        <dbReference type="EMBL" id="KAK5700085.1"/>
    </source>
</evidence>
<dbReference type="InterPro" id="IPR050425">
    <property type="entry name" value="NAD(P)_dehydrat-like"/>
</dbReference>
<comment type="similarity">
    <text evidence="2">Belongs to the NAD(P)-dependent epimerase/dehydratase family. Dihydroflavonol-4-reductase subfamily.</text>
</comment>
<evidence type="ECO:0000313" key="5">
    <source>
        <dbReference type="Proteomes" id="UP001310594"/>
    </source>
</evidence>
<dbReference type="PANTHER" id="PTHR10366:SF564">
    <property type="entry name" value="STEROL-4-ALPHA-CARBOXYLATE 3-DEHYDROGENASE, DECARBOXYLATING"/>
    <property type="match status" value="1"/>
</dbReference>